<dbReference type="InParanoid" id="A0A0C3ECQ3"/>
<gene>
    <name evidence="1" type="ORF">SCLCIDRAFT_22599</name>
</gene>
<proteinExistence type="predicted"/>
<dbReference type="HOGENOM" id="CLU_1361126_0_0_1"/>
<name>A0A0C3ECQ3_9AGAM</name>
<dbReference type="EMBL" id="KN822021">
    <property type="protein sequence ID" value="KIM65721.1"/>
    <property type="molecule type" value="Genomic_DNA"/>
</dbReference>
<protein>
    <submittedName>
        <fullName evidence="1">Uncharacterized protein</fullName>
    </submittedName>
</protein>
<dbReference type="STRING" id="1036808.A0A0C3ECQ3"/>
<keyword evidence="2" id="KW-1185">Reference proteome</keyword>
<evidence type="ECO:0000313" key="2">
    <source>
        <dbReference type="Proteomes" id="UP000053989"/>
    </source>
</evidence>
<accession>A0A0C3ECQ3</accession>
<dbReference type="Proteomes" id="UP000053989">
    <property type="component" value="Unassembled WGS sequence"/>
</dbReference>
<reference evidence="2" key="2">
    <citation type="submission" date="2015-01" db="EMBL/GenBank/DDBJ databases">
        <title>Evolutionary Origins and Diversification of the Mycorrhizal Mutualists.</title>
        <authorList>
            <consortium name="DOE Joint Genome Institute"/>
            <consortium name="Mycorrhizal Genomics Consortium"/>
            <person name="Kohler A."/>
            <person name="Kuo A."/>
            <person name="Nagy L.G."/>
            <person name="Floudas D."/>
            <person name="Copeland A."/>
            <person name="Barry K.W."/>
            <person name="Cichocki N."/>
            <person name="Veneault-Fourrey C."/>
            <person name="LaButti K."/>
            <person name="Lindquist E.A."/>
            <person name="Lipzen A."/>
            <person name="Lundell T."/>
            <person name="Morin E."/>
            <person name="Murat C."/>
            <person name="Riley R."/>
            <person name="Ohm R."/>
            <person name="Sun H."/>
            <person name="Tunlid A."/>
            <person name="Henrissat B."/>
            <person name="Grigoriev I.V."/>
            <person name="Hibbett D.S."/>
            <person name="Martin F."/>
        </authorList>
    </citation>
    <scope>NUCLEOTIDE SEQUENCE [LARGE SCALE GENOMIC DNA]</scope>
    <source>
        <strain evidence="2">Foug A</strain>
    </source>
</reference>
<sequence>MSHIFQYLFKYIHKTPDHTRYHIGDTSADEPINEIHDYQDAHYFSGGEATWRILGFHVTKKDPAVTSLPVHLPEYRSHHQYLRTTTSTSMVSLLDRYFQRPIGNFTDTSGIHHAFSDLTYAEYFTLFCLTHFDIHHANDHQYFCEHASDSHDAPLMHVVQRDITHLHLSCIDAIRPSQGELFYLHAILQSWSALSFIDHAL</sequence>
<dbReference type="OrthoDB" id="3366231at2759"/>
<evidence type="ECO:0000313" key="1">
    <source>
        <dbReference type="EMBL" id="KIM65721.1"/>
    </source>
</evidence>
<reference evidence="1 2" key="1">
    <citation type="submission" date="2014-04" db="EMBL/GenBank/DDBJ databases">
        <authorList>
            <consortium name="DOE Joint Genome Institute"/>
            <person name="Kuo A."/>
            <person name="Kohler A."/>
            <person name="Nagy L.G."/>
            <person name="Floudas D."/>
            <person name="Copeland A."/>
            <person name="Barry K.W."/>
            <person name="Cichocki N."/>
            <person name="Veneault-Fourrey C."/>
            <person name="LaButti K."/>
            <person name="Lindquist E.A."/>
            <person name="Lipzen A."/>
            <person name="Lundell T."/>
            <person name="Morin E."/>
            <person name="Murat C."/>
            <person name="Sun H."/>
            <person name="Tunlid A."/>
            <person name="Henrissat B."/>
            <person name="Grigoriev I.V."/>
            <person name="Hibbett D.S."/>
            <person name="Martin F."/>
            <person name="Nordberg H.P."/>
            <person name="Cantor M.N."/>
            <person name="Hua S.X."/>
        </authorList>
    </citation>
    <scope>NUCLEOTIDE SEQUENCE [LARGE SCALE GENOMIC DNA]</scope>
    <source>
        <strain evidence="1 2">Foug A</strain>
    </source>
</reference>
<organism evidence="1 2">
    <name type="scientific">Scleroderma citrinum Foug A</name>
    <dbReference type="NCBI Taxonomy" id="1036808"/>
    <lineage>
        <taxon>Eukaryota</taxon>
        <taxon>Fungi</taxon>
        <taxon>Dikarya</taxon>
        <taxon>Basidiomycota</taxon>
        <taxon>Agaricomycotina</taxon>
        <taxon>Agaricomycetes</taxon>
        <taxon>Agaricomycetidae</taxon>
        <taxon>Boletales</taxon>
        <taxon>Sclerodermatineae</taxon>
        <taxon>Sclerodermataceae</taxon>
        <taxon>Scleroderma</taxon>
    </lineage>
</organism>
<dbReference type="AlphaFoldDB" id="A0A0C3ECQ3"/>